<keyword evidence="3" id="KW-0813">Transport</keyword>
<evidence type="ECO:0000256" key="12">
    <source>
        <dbReference type="SAM" id="MobiDB-lite"/>
    </source>
</evidence>
<feature type="transmembrane region" description="Helical" evidence="13">
    <location>
        <begin position="405"/>
        <end position="424"/>
    </location>
</feature>
<keyword evidence="17" id="KW-1185">Reference proteome</keyword>
<dbReference type="PROSITE" id="PS50850">
    <property type="entry name" value="MFS"/>
    <property type="match status" value="1"/>
</dbReference>
<dbReference type="Pfam" id="PF10503">
    <property type="entry name" value="Esterase_PHB"/>
    <property type="match status" value="1"/>
</dbReference>
<dbReference type="FunFam" id="1.20.1250.20:FF:000196">
    <property type="entry name" value="MFS toxin efflux pump (AflT)"/>
    <property type="match status" value="1"/>
</dbReference>
<comment type="similarity">
    <text evidence="2">Belongs to the major facilitator superfamily. TCR/Tet family.</text>
</comment>
<evidence type="ECO:0000256" key="13">
    <source>
        <dbReference type="SAM" id="Phobius"/>
    </source>
</evidence>
<evidence type="ECO:0000256" key="4">
    <source>
        <dbReference type="ARBA" id="ARBA00022692"/>
    </source>
</evidence>
<feature type="transmembrane region" description="Helical" evidence="13">
    <location>
        <begin position="550"/>
        <end position="568"/>
    </location>
</feature>
<evidence type="ECO:0000256" key="3">
    <source>
        <dbReference type="ARBA" id="ARBA00022448"/>
    </source>
</evidence>
<evidence type="ECO:0000256" key="11">
    <source>
        <dbReference type="ARBA" id="ARBA00083178"/>
    </source>
</evidence>
<reference evidence="16" key="1">
    <citation type="journal article" date="2023" name="Mol. Phylogenet. Evol.">
        <title>Genome-scale phylogeny and comparative genomics of the fungal order Sordariales.</title>
        <authorList>
            <person name="Hensen N."/>
            <person name="Bonometti L."/>
            <person name="Westerberg I."/>
            <person name="Brannstrom I.O."/>
            <person name="Guillou S."/>
            <person name="Cros-Aarteil S."/>
            <person name="Calhoun S."/>
            <person name="Haridas S."/>
            <person name="Kuo A."/>
            <person name="Mondo S."/>
            <person name="Pangilinan J."/>
            <person name="Riley R."/>
            <person name="LaButti K."/>
            <person name="Andreopoulos B."/>
            <person name="Lipzen A."/>
            <person name="Chen C."/>
            <person name="Yan M."/>
            <person name="Daum C."/>
            <person name="Ng V."/>
            <person name="Clum A."/>
            <person name="Steindorff A."/>
            <person name="Ohm R.A."/>
            <person name="Martin F."/>
            <person name="Silar P."/>
            <person name="Natvig D.O."/>
            <person name="Lalanne C."/>
            <person name="Gautier V."/>
            <person name="Ament-Velasquez S.L."/>
            <person name="Kruys A."/>
            <person name="Hutchinson M.I."/>
            <person name="Powell A.J."/>
            <person name="Barry K."/>
            <person name="Miller A.N."/>
            <person name="Grigoriev I.V."/>
            <person name="Debuchy R."/>
            <person name="Gladieux P."/>
            <person name="Hiltunen Thoren M."/>
            <person name="Johannesson H."/>
        </authorList>
    </citation>
    <scope>NUCLEOTIDE SEQUENCE</scope>
    <source>
        <strain evidence="16">CBS 359.72</strain>
    </source>
</reference>
<evidence type="ECO:0000259" key="15">
    <source>
        <dbReference type="PROSITE" id="PS51164"/>
    </source>
</evidence>
<sequence>MAGAGSEQILGPEKDPALPSSDDTASSTRVTTREPSEQQRQQSPVEDSTRKDEPSPTSTTTPPTSGSQPPEETRTALQTTAIILALASALFLAALDMTIVTVAIPTIAQEFQSTAGYTWIGSAYMLATAAAAPVWGKISDIWGRKPIMLIAVAVFWVGSLLSAVSVNMSMLIVARAVQGVGGGGINILVNICISDLFSMRKRGIFFGAMGMVWAVASAVGPVLGGVFTSEVTWRWCFYINLPISGVGMAVLAIVLKLHNPRTPMRQGLAAVDWFGSITVVGATLMFLLGLELGGVTYPWGSPTVICLLVFGIVTAGIFVVIEWKVAEFPLVPMYLFSSRSAAASLGVASLHGMVFMSGSYYLPLYFQAVLGASPLMSGVYILPWVMSLSIMSAITGIIMKKTGKYLPLIICGMAVMTLGFGLFLNLEPRANWAKIVVYQLVAGLGVGPNFQSPLIALQTTVESRDMAAATATFAFIRQLFTSISIVIGSVVFQNGMEKQYPRLLKQLGPDAANLLSGSNAASSVGLVITLPDRQRQIAREAYFESLRTMYIMYVVFAGVGLLVGFLVGSRKLSKVHTEHKTGLHHMKRANQARTICPRILLALVPFSDAAEVVKRATLTQVNNFGSNPSGARMYIYVPDKLQAKPPIVTAIHYCTGTANAFYTGTPYARLADQHGFIVIYPESPYSGGCWDVSSKATMTHEGGANSNSIANMVRYALAQYNGDPDRVFALGTSSGAMMTNILAATYPDLFKAASVYAGVPAGCFYTGTVAGWNSTCANGQSVASQDAWARTALDMYPGYTGARPRMMIYHGSADTTIYPQNFNETLKQWAGVFGYTYGQPQQTIPNSPAAPFTKYVYGPNLVGAYGSGVSHNIAANGDADMEWFGITGSTTPAPTPSSTPSTSSSSAAPTSTRTTSASSPDPSGCAAPRWSQCAGNGYTGCKSCASPYKCTFVNDWYSQCL</sequence>
<gene>
    <name evidence="16" type="ORF">C7999DRAFT_42820</name>
</gene>
<evidence type="ECO:0000256" key="7">
    <source>
        <dbReference type="ARBA" id="ARBA00022989"/>
    </source>
</evidence>
<dbReference type="GO" id="GO:0016787">
    <property type="term" value="F:hydrolase activity"/>
    <property type="evidence" value="ECO:0007669"/>
    <property type="project" value="UniProtKB-KW"/>
</dbReference>
<keyword evidence="8 13" id="KW-0472">Membrane</keyword>
<dbReference type="PROSITE" id="PS51164">
    <property type="entry name" value="CBM1_2"/>
    <property type="match status" value="1"/>
</dbReference>
<feature type="transmembrane region" description="Helical" evidence="13">
    <location>
        <begin position="299"/>
        <end position="321"/>
    </location>
</feature>
<feature type="transmembrane region" description="Helical" evidence="13">
    <location>
        <begin position="381"/>
        <end position="398"/>
    </location>
</feature>
<feature type="region of interest" description="Disordered" evidence="12">
    <location>
        <begin position="1"/>
        <end position="74"/>
    </location>
</feature>
<evidence type="ECO:0000313" key="17">
    <source>
        <dbReference type="Proteomes" id="UP001303647"/>
    </source>
</evidence>
<reference evidence="16" key="2">
    <citation type="submission" date="2023-05" db="EMBL/GenBank/DDBJ databases">
        <authorList>
            <consortium name="Lawrence Berkeley National Laboratory"/>
            <person name="Steindorff A."/>
            <person name="Hensen N."/>
            <person name="Bonometti L."/>
            <person name="Westerberg I."/>
            <person name="Brannstrom I.O."/>
            <person name="Guillou S."/>
            <person name="Cros-Aarteil S."/>
            <person name="Calhoun S."/>
            <person name="Haridas S."/>
            <person name="Kuo A."/>
            <person name="Mondo S."/>
            <person name="Pangilinan J."/>
            <person name="Riley R."/>
            <person name="Labutti K."/>
            <person name="Andreopoulos B."/>
            <person name="Lipzen A."/>
            <person name="Chen C."/>
            <person name="Yanf M."/>
            <person name="Daum C."/>
            <person name="Ng V."/>
            <person name="Clum A."/>
            <person name="Ohm R."/>
            <person name="Martin F."/>
            <person name="Silar P."/>
            <person name="Natvig D."/>
            <person name="Lalanne C."/>
            <person name="Gautier V."/>
            <person name="Ament-Velasquez S.L."/>
            <person name="Kruys A."/>
            <person name="Hutchinson M.I."/>
            <person name="Powell A.J."/>
            <person name="Barry K."/>
            <person name="Miller A.N."/>
            <person name="Grigoriev I.V."/>
            <person name="Debuchy R."/>
            <person name="Gladieux P."/>
            <person name="Thoren M.H."/>
            <person name="Johannesson H."/>
        </authorList>
    </citation>
    <scope>NUCLEOTIDE SEQUENCE</scope>
    <source>
        <strain evidence="16">CBS 359.72</strain>
    </source>
</reference>
<evidence type="ECO:0000256" key="1">
    <source>
        <dbReference type="ARBA" id="ARBA00004128"/>
    </source>
</evidence>
<comment type="subcellular location">
    <subcellularLocation>
        <location evidence="1">Vacuole membrane</location>
        <topology evidence="1">Multi-pass membrane protein</topology>
    </subcellularLocation>
</comment>
<dbReference type="GO" id="GO:0005576">
    <property type="term" value="C:extracellular region"/>
    <property type="evidence" value="ECO:0007669"/>
    <property type="project" value="InterPro"/>
</dbReference>
<dbReference type="GO" id="GO:0022857">
    <property type="term" value="F:transmembrane transporter activity"/>
    <property type="evidence" value="ECO:0007669"/>
    <property type="project" value="InterPro"/>
</dbReference>
<evidence type="ECO:0000313" key="16">
    <source>
        <dbReference type="EMBL" id="KAK4245673.1"/>
    </source>
</evidence>
<dbReference type="Pfam" id="PF07690">
    <property type="entry name" value="MFS_1"/>
    <property type="match status" value="1"/>
</dbReference>
<feature type="transmembrane region" description="Helical" evidence="13">
    <location>
        <begin position="267"/>
        <end position="287"/>
    </location>
</feature>
<accession>A0AAN7HLD0</accession>
<feature type="region of interest" description="Disordered" evidence="12">
    <location>
        <begin position="885"/>
        <end position="923"/>
    </location>
</feature>
<dbReference type="FunFam" id="1.20.1720.10:FF:000014">
    <property type="entry name" value="MFS drug transporter, putative"/>
    <property type="match status" value="1"/>
</dbReference>
<evidence type="ECO:0000259" key="14">
    <source>
        <dbReference type="PROSITE" id="PS50850"/>
    </source>
</evidence>
<dbReference type="PRINTS" id="PR01036">
    <property type="entry name" value="TCRTETB"/>
</dbReference>
<comment type="caution">
    <text evidence="16">The sequence shown here is derived from an EMBL/GenBank/DDBJ whole genome shotgun (WGS) entry which is preliminary data.</text>
</comment>
<proteinExistence type="inferred from homology"/>
<evidence type="ECO:0000256" key="5">
    <source>
        <dbReference type="ARBA" id="ARBA00022729"/>
    </source>
</evidence>
<keyword evidence="4 13" id="KW-0812">Transmembrane</keyword>
<dbReference type="InterPro" id="IPR029058">
    <property type="entry name" value="AB_hydrolase_fold"/>
</dbReference>
<dbReference type="GO" id="GO:0005774">
    <property type="term" value="C:vacuolar membrane"/>
    <property type="evidence" value="ECO:0007669"/>
    <property type="project" value="UniProtKB-SubCell"/>
</dbReference>
<feature type="transmembrane region" description="Helical" evidence="13">
    <location>
        <begin position="232"/>
        <end position="255"/>
    </location>
</feature>
<evidence type="ECO:0000256" key="2">
    <source>
        <dbReference type="ARBA" id="ARBA00007520"/>
    </source>
</evidence>
<dbReference type="GO" id="GO:0005975">
    <property type="term" value="P:carbohydrate metabolic process"/>
    <property type="evidence" value="ECO:0007669"/>
    <property type="project" value="InterPro"/>
</dbReference>
<feature type="compositionally biased region" description="Polar residues" evidence="12">
    <location>
        <begin position="21"/>
        <end position="30"/>
    </location>
</feature>
<name>A0AAN7HLD0_9PEZI</name>
<feature type="transmembrane region" description="Helical" evidence="13">
    <location>
        <begin position="172"/>
        <end position="193"/>
    </location>
</feature>
<dbReference type="InterPro" id="IPR010126">
    <property type="entry name" value="Esterase_phb"/>
</dbReference>
<feature type="compositionally biased region" description="Low complexity" evidence="12">
    <location>
        <begin position="55"/>
        <end position="74"/>
    </location>
</feature>
<feature type="transmembrane region" description="Helical" evidence="13">
    <location>
        <begin position="205"/>
        <end position="226"/>
    </location>
</feature>
<dbReference type="PANTHER" id="PTHR23501">
    <property type="entry name" value="MAJOR FACILITATOR SUPERFAMILY"/>
    <property type="match status" value="1"/>
</dbReference>
<feature type="domain" description="Major facilitator superfamily (MFS) profile" evidence="14">
    <location>
        <begin position="82"/>
        <end position="535"/>
    </location>
</feature>
<keyword evidence="6" id="KW-0378">Hydrolase</keyword>
<dbReference type="NCBIfam" id="TIGR01840">
    <property type="entry name" value="esterase_phb"/>
    <property type="match status" value="1"/>
</dbReference>
<dbReference type="Gene3D" id="1.20.1250.20">
    <property type="entry name" value="MFS general substrate transporter like domains"/>
    <property type="match status" value="1"/>
</dbReference>
<feature type="transmembrane region" description="Helical" evidence="13">
    <location>
        <begin position="147"/>
        <end position="166"/>
    </location>
</feature>
<evidence type="ECO:0000256" key="10">
    <source>
        <dbReference type="ARBA" id="ARBA00069956"/>
    </source>
</evidence>
<keyword evidence="5" id="KW-0732">Signal</keyword>
<dbReference type="InterPro" id="IPR036259">
    <property type="entry name" value="MFS_trans_sf"/>
</dbReference>
<evidence type="ECO:0000256" key="6">
    <source>
        <dbReference type="ARBA" id="ARBA00022801"/>
    </source>
</evidence>
<dbReference type="InterPro" id="IPR020846">
    <property type="entry name" value="MFS_dom"/>
</dbReference>
<dbReference type="Gene3D" id="3.40.50.1820">
    <property type="entry name" value="alpha/beta hydrolase"/>
    <property type="match status" value="1"/>
</dbReference>
<dbReference type="SUPFAM" id="SSF103473">
    <property type="entry name" value="MFS general substrate transporter"/>
    <property type="match status" value="1"/>
</dbReference>
<feature type="domain" description="CBM1" evidence="15">
    <location>
        <begin position="925"/>
        <end position="961"/>
    </location>
</feature>
<dbReference type="InterPro" id="IPR000254">
    <property type="entry name" value="CBD"/>
</dbReference>
<dbReference type="AlphaFoldDB" id="A0AAN7HLD0"/>
<evidence type="ECO:0000256" key="8">
    <source>
        <dbReference type="ARBA" id="ARBA00023136"/>
    </source>
</evidence>
<feature type="transmembrane region" description="Helical" evidence="13">
    <location>
        <begin position="469"/>
        <end position="492"/>
    </location>
</feature>
<feature type="transmembrane region" description="Helical" evidence="13">
    <location>
        <begin position="342"/>
        <end position="361"/>
    </location>
</feature>
<comment type="function">
    <text evidence="9">Efflux pump; part of the gene cluster that mediates the biosynthesis of dothistromin (DOTH), a polyketide toxin very similar in structure to the aflatoxin precursor, versicolorin B. One function of dotC may be to transport early-stage dothistromin biosynthetic intermediates from the cytoplasm into vacuoles, thereby affecting the rate of dothistromin production.</text>
</comment>
<dbReference type="Proteomes" id="UP001303647">
    <property type="component" value="Unassembled WGS sequence"/>
</dbReference>
<protein>
    <recommendedName>
        <fullName evidence="10">Efflux pump dotC</fullName>
    </recommendedName>
    <alternativeName>
        <fullName evidence="11">Dothistromin biosynthesis protein C</fullName>
    </alternativeName>
</protein>
<evidence type="ECO:0000256" key="9">
    <source>
        <dbReference type="ARBA" id="ARBA00057269"/>
    </source>
</evidence>
<dbReference type="Gene3D" id="1.20.1720.10">
    <property type="entry name" value="Multidrug resistance protein D"/>
    <property type="match status" value="1"/>
</dbReference>
<dbReference type="EMBL" id="MU857694">
    <property type="protein sequence ID" value="KAK4245673.1"/>
    <property type="molecule type" value="Genomic_DNA"/>
</dbReference>
<feature type="transmembrane region" description="Helical" evidence="13">
    <location>
        <begin position="116"/>
        <end position="135"/>
    </location>
</feature>
<dbReference type="Pfam" id="PF00734">
    <property type="entry name" value="CBM_1"/>
    <property type="match status" value="1"/>
</dbReference>
<dbReference type="CDD" id="cd17502">
    <property type="entry name" value="MFS_Azr1_MDR_like"/>
    <property type="match status" value="1"/>
</dbReference>
<feature type="compositionally biased region" description="Low complexity" evidence="12">
    <location>
        <begin position="889"/>
        <end position="923"/>
    </location>
</feature>
<dbReference type="GO" id="GO:0005886">
    <property type="term" value="C:plasma membrane"/>
    <property type="evidence" value="ECO:0007669"/>
    <property type="project" value="TreeGrafter"/>
</dbReference>
<dbReference type="InterPro" id="IPR011701">
    <property type="entry name" value="MFS"/>
</dbReference>
<feature type="transmembrane region" description="Helical" evidence="13">
    <location>
        <begin position="81"/>
        <end position="104"/>
    </location>
</feature>
<dbReference type="PANTHER" id="PTHR23501:SF102">
    <property type="entry name" value="DRUG TRANSPORTER, PUTATIVE (AFU_ORTHOLOGUE AFUA_3G08530)-RELATED"/>
    <property type="match status" value="1"/>
</dbReference>
<dbReference type="GO" id="GO:0030248">
    <property type="term" value="F:cellulose binding"/>
    <property type="evidence" value="ECO:0007669"/>
    <property type="project" value="InterPro"/>
</dbReference>
<organism evidence="16 17">
    <name type="scientific">Corynascus novoguineensis</name>
    <dbReference type="NCBI Taxonomy" id="1126955"/>
    <lineage>
        <taxon>Eukaryota</taxon>
        <taxon>Fungi</taxon>
        <taxon>Dikarya</taxon>
        <taxon>Ascomycota</taxon>
        <taxon>Pezizomycotina</taxon>
        <taxon>Sordariomycetes</taxon>
        <taxon>Sordariomycetidae</taxon>
        <taxon>Sordariales</taxon>
        <taxon>Chaetomiaceae</taxon>
        <taxon>Corynascus</taxon>
    </lineage>
</organism>
<dbReference type="SUPFAM" id="SSF53474">
    <property type="entry name" value="alpha/beta-Hydrolases"/>
    <property type="match status" value="2"/>
</dbReference>
<dbReference type="SMART" id="SM00236">
    <property type="entry name" value="fCBD"/>
    <property type="match status" value="1"/>
</dbReference>
<keyword evidence="7 13" id="KW-1133">Transmembrane helix</keyword>